<evidence type="ECO:0000313" key="1">
    <source>
        <dbReference type="EMBL" id="TYI43995.1"/>
    </source>
</evidence>
<reference evidence="1 2" key="1">
    <citation type="submission" date="2019-07" db="EMBL/GenBank/DDBJ databases">
        <title>WGS assembly of Gossypium tomentosum.</title>
        <authorList>
            <person name="Chen Z.J."/>
            <person name="Sreedasyam A."/>
            <person name="Ando A."/>
            <person name="Song Q."/>
            <person name="De L."/>
            <person name="Hulse-Kemp A."/>
            <person name="Ding M."/>
            <person name="Ye W."/>
            <person name="Kirkbride R."/>
            <person name="Jenkins J."/>
            <person name="Plott C."/>
            <person name="Lovell J."/>
            <person name="Lin Y.-M."/>
            <person name="Vaughn R."/>
            <person name="Liu B."/>
            <person name="Li W."/>
            <person name="Simpson S."/>
            <person name="Scheffler B."/>
            <person name="Saski C."/>
            <person name="Grover C."/>
            <person name="Hu G."/>
            <person name="Conover J."/>
            <person name="Carlson J."/>
            <person name="Shu S."/>
            <person name="Boston L."/>
            <person name="Williams M."/>
            <person name="Peterson D."/>
            <person name="Mcgee K."/>
            <person name="Jones D."/>
            <person name="Wendel J."/>
            <person name="Stelly D."/>
            <person name="Grimwood J."/>
            <person name="Schmutz J."/>
        </authorList>
    </citation>
    <scope>NUCLEOTIDE SEQUENCE [LARGE SCALE GENOMIC DNA]</scope>
    <source>
        <strain evidence="1">7179.01</strain>
    </source>
</reference>
<sequence length="62" mass="6811">MSHPKLYKNFKTVLRSPHSPLCYSPKGLCPSLQPPKKSLATKKAGPSDSVRTMRVVLGYLLG</sequence>
<accession>A0A5D2RW24</accession>
<keyword evidence="2" id="KW-1185">Reference proteome</keyword>
<dbReference type="AlphaFoldDB" id="A0A5D2RW24"/>
<dbReference type="Proteomes" id="UP000322667">
    <property type="component" value="Chromosome A01"/>
</dbReference>
<evidence type="ECO:0000313" key="2">
    <source>
        <dbReference type="Proteomes" id="UP000322667"/>
    </source>
</evidence>
<protein>
    <submittedName>
        <fullName evidence="1">Uncharacterized protein</fullName>
    </submittedName>
</protein>
<organism evidence="1 2">
    <name type="scientific">Gossypium tomentosum</name>
    <name type="common">Hawaiian cotton</name>
    <name type="synonym">Gossypium sandvicense</name>
    <dbReference type="NCBI Taxonomy" id="34277"/>
    <lineage>
        <taxon>Eukaryota</taxon>
        <taxon>Viridiplantae</taxon>
        <taxon>Streptophyta</taxon>
        <taxon>Embryophyta</taxon>
        <taxon>Tracheophyta</taxon>
        <taxon>Spermatophyta</taxon>
        <taxon>Magnoliopsida</taxon>
        <taxon>eudicotyledons</taxon>
        <taxon>Gunneridae</taxon>
        <taxon>Pentapetalae</taxon>
        <taxon>rosids</taxon>
        <taxon>malvids</taxon>
        <taxon>Malvales</taxon>
        <taxon>Malvaceae</taxon>
        <taxon>Malvoideae</taxon>
        <taxon>Gossypium</taxon>
    </lineage>
</organism>
<proteinExistence type="predicted"/>
<name>A0A5D2RW24_GOSTO</name>
<gene>
    <name evidence="1" type="ORF">ES332_A01G206600v1</name>
</gene>
<dbReference type="EMBL" id="CM017610">
    <property type="protein sequence ID" value="TYI43995.1"/>
    <property type="molecule type" value="Genomic_DNA"/>
</dbReference>